<keyword evidence="2" id="KW-1185">Reference proteome</keyword>
<evidence type="ECO:0008006" key="3">
    <source>
        <dbReference type="Google" id="ProtNLM"/>
    </source>
</evidence>
<gene>
    <name evidence="1" type="ORF">GCM10023213_37090</name>
</gene>
<sequence length="56" mass="6451">MLPDYFKAPPSRHRFVTISDPKARWDYMALWQRGKTPSSITTLVNALKEPVVEFSA</sequence>
<organism evidence="1 2">
    <name type="scientific">Prosthecobacter algae</name>
    <dbReference type="NCBI Taxonomy" id="1144682"/>
    <lineage>
        <taxon>Bacteria</taxon>
        <taxon>Pseudomonadati</taxon>
        <taxon>Verrucomicrobiota</taxon>
        <taxon>Verrucomicrobiia</taxon>
        <taxon>Verrucomicrobiales</taxon>
        <taxon>Verrucomicrobiaceae</taxon>
        <taxon>Prosthecobacter</taxon>
    </lineage>
</organism>
<name>A0ABP9PES1_9BACT</name>
<protein>
    <recommendedName>
        <fullName evidence="3">LysR family transcriptional regulator</fullName>
    </recommendedName>
</protein>
<comment type="caution">
    <text evidence="1">The sequence shown here is derived from an EMBL/GenBank/DDBJ whole genome shotgun (WGS) entry which is preliminary data.</text>
</comment>
<evidence type="ECO:0000313" key="2">
    <source>
        <dbReference type="Proteomes" id="UP001499852"/>
    </source>
</evidence>
<proteinExistence type="predicted"/>
<dbReference type="Proteomes" id="UP001499852">
    <property type="component" value="Unassembled WGS sequence"/>
</dbReference>
<dbReference type="EMBL" id="BAABIA010000008">
    <property type="protein sequence ID" value="GAA5145463.1"/>
    <property type="molecule type" value="Genomic_DNA"/>
</dbReference>
<evidence type="ECO:0000313" key="1">
    <source>
        <dbReference type="EMBL" id="GAA5145463.1"/>
    </source>
</evidence>
<reference evidence="2" key="1">
    <citation type="journal article" date="2019" name="Int. J. Syst. Evol. Microbiol.">
        <title>The Global Catalogue of Microorganisms (GCM) 10K type strain sequencing project: providing services to taxonomists for standard genome sequencing and annotation.</title>
        <authorList>
            <consortium name="The Broad Institute Genomics Platform"/>
            <consortium name="The Broad Institute Genome Sequencing Center for Infectious Disease"/>
            <person name="Wu L."/>
            <person name="Ma J."/>
        </authorList>
    </citation>
    <scope>NUCLEOTIDE SEQUENCE [LARGE SCALE GENOMIC DNA]</scope>
    <source>
        <strain evidence="2">JCM 18053</strain>
    </source>
</reference>
<accession>A0ABP9PES1</accession>